<keyword evidence="2" id="KW-0560">Oxidoreductase</keyword>
<gene>
    <name evidence="3" type="ORF">TS85_11940</name>
</gene>
<reference evidence="3 4" key="1">
    <citation type="journal article" date="2015" name="Int. J. Syst. Evol. Microbiol.">
        <title>Sphingomonas hengshuiensis sp. nov., isolated from lake wetland.</title>
        <authorList>
            <person name="Wei S."/>
            <person name="Wang T."/>
            <person name="Liu H."/>
            <person name="Zhang C."/>
            <person name="Guo J."/>
            <person name="Wang Q."/>
            <person name="Liang K."/>
            <person name="Zhang Z."/>
        </authorList>
    </citation>
    <scope>NUCLEOTIDE SEQUENCE [LARGE SCALE GENOMIC DNA]</scope>
    <source>
        <strain evidence="3 4">WHSC-8</strain>
    </source>
</reference>
<name>A0A7U4LFC4_9SPHN</name>
<organism evidence="3 4">
    <name type="scientific">Sphingomonas hengshuiensis</name>
    <dbReference type="NCBI Taxonomy" id="1609977"/>
    <lineage>
        <taxon>Bacteria</taxon>
        <taxon>Pseudomonadati</taxon>
        <taxon>Pseudomonadota</taxon>
        <taxon>Alphaproteobacteria</taxon>
        <taxon>Sphingomonadales</taxon>
        <taxon>Sphingomonadaceae</taxon>
        <taxon>Sphingomonas</taxon>
    </lineage>
</organism>
<dbReference type="InterPro" id="IPR036291">
    <property type="entry name" value="NAD(P)-bd_dom_sf"/>
</dbReference>
<reference evidence="3 4" key="2">
    <citation type="submission" date="2015-02" db="EMBL/GenBank/DDBJ databases">
        <title>The complete genome of Sphingomonas hengshuiensis sp. WHSC-8 isolated from soil of Hengshui Lake.</title>
        <authorList>
            <person name="Wei S."/>
            <person name="Guo J."/>
            <person name="Su C."/>
            <person name="Wu R."/>
            <person name="Zhang Z."/>
            <person name="Liang K."/>
            <person name="Li H."/>
            <person name="Wang T."/>
            <person name="Liu H."/>
            <person name="Zhang C."/>
            <person name="Li Z."/>
            <person name="Wang Q."/>
            <person name="Meng J."/>
        </authorList>
    </citation>
    <scope>NUCLEOTIDE SEQUENCE [LARGE SCALE GENOMIC DNA]</scope>
    <source>
        <strain evidence="3 4">WHSC-8</strain>
    </source>
</reference>
<dbReference type="RefSeq" id="WP_044332397.1">
    <property type="nucleotide sequence ID" value="NZ_CP010836.1"/>
</dbReference>
<proteinExistence type="inferred from homology"/>
<dbReference type="PANTHER" id="PTHR43639">
    <property type="entry name" value="OXIDOREDUCTASE, SHORT-CHAIN DEHYDROGENASE/REDUCTASE FAMILY (AFU_ORTHOLOGUE AFUA_5G02870)"/>
    <property type="match status" value="1"/>
</dbReference>
<dbReference type="AlphaFoldDB" id="A0A7U4LFC4"/>
<dbReference type="Proteomes" id="UP000032300">
    <property type="component" value="Chromosome"/>
</dbReference>
<evidence type="ECO:0000256" key="2">
    <source>
        <dbReference type="ARBA" id="ARBA00023002"/>
    </source>
</evidence>
<comment type="similarity">
    <text evidence="1">Belongs to the short-chain dehydrogenases/reductases (SDR) family.</text>
</comment>
<dbReference type="InterPro" id="IPR002347">
    <property type="entry name" value="SDR_fam"/>
</dbReference>
<evidence type="ECO:0000256" key="1">
    <source>
        <dbReference type="ARBA" id="ARBA00006484"/>
    </source>
</evidence>
<evidence type="ECO:0000313" key="4">
    <source>
        <dbReference type="Proteomes" id="UP000032300"/>
    </source>
</evidence>
<dbReference type="PRINTS" id="PR00081">
    <property type="entry name" value="GDHRDH"/>
</dbReference>
<dbReference type="SUPFAM" id="SSF51735">
    <property type="entry name" value="NAD(P)-binding Rossmann-fold domains"/>
    <property type="match status" value="1"/>
</dbReference>
<dbReference type="Pfam" id="PF13561">
    <property type="entry name" value="adh_short_C2"/>
    <property type="match status" value="1"/>
</dbReference>
<dbReference type="OrthoDB" id="9786360at2"/>
<dbReference type="KEGG" id="sphi:TS85_11940"/>
<keyword evidence="4" id="KW-1185">Reference proteome</keyword>
<protein>
    <submittedName>
        <fullName evidence="3">Short-chain dehydrogenase</fullName>
    </submittedName>
</protein>
<dbReference type="PANTHER" id="PTHR43639:SF1">
    <property type="entry name" value="SHORT-CHAIN DEHYDROGENASE_REDUCTASE FAMILY PROTEIN"/>
    <property type="match status" value="1"/>
</dbReference>
<accession>A0A7U4LFC4</accession>
<sequence length="259" mass="27172">MRVLVTGGARRIGAAIAREMAARGHAIALHHHHSPEEAEALATELRGSGAASVCVLSGELADPATPAALIAAARAQLGGPIAAVVNNASLFAFDRPPIADYALLDRHMHINLAAPVALAMAMAAQDDLDDGAVVNLLDQKLANLNPDFFSYTCSKLALEGATTMLAQALAPRIRVNAVSPGLTLPSLDQTADEFAQTARQNLLERAVDAGDIARTVAHLIETRSITGQNVFVDCGQRFVRRDGDVMFSTRARPEAGADA</sequence>
<dbReference type="EMBL" id="CP010836">
    <property type="protein sequence ID" value="AJP72342.1"/>
    <property type="molecule type" value="Genomic_DNA"/>
</dbReference>
<dbReference type="Gene3D" id="3.40.50.720">
    <property type="entry name" value="NAD(P)-binding Rossmann-like Domain"/>
    <property type="match status" value="1"/>
</dbReference>
<evidence type="ECO:0000313" key="3">
    <source>
        <dbReference type="EMBL" id="AJP72342.1"/>
    </source>
</evidence>
<dbReference type="GO" id="GO:0016491">
    <property type="term" value="F:oxidoreductase activity"/>
    <property type="evidence" value="ECO:0007669"/>
    <property type="project" value="UniProtKB-KW"/>
</dbReference>